<dbReference type="PANTHER" id="PTHR24421:SF10">
    <property type="entry name" value="NITRATE_NITRITE SENSOR PROTEIN NARQ"/>
    <property type="match status" value="1"/>
</dbReference>
<keyword evidence="7" id="KW-0067">ATP-binding</keyword>
<accession>A0A428YJ50</accession>
<dbReference type="InterPro" id="IPR036890">
    <property type="entry name" value="HATPase_C_sf"/>
</dbReference>
<keyword evidence="5" id="KW-0547">Nucleotide-binding</keyword>
<dbReference type="GO" id="GO:0046983">
    <property type="term" value="F:protein dimerization activity"/>
    <property type="evidence" value="ECO:0007669"/>
    <property type="project" value="InterPro"/>
</dbReference>
<dbReference type="CDD" id="cd16917">
    <property type="entry name" value="HATPase_UhpB-NarQ-NarX-like"/>
    <property type="match status" value="1"/>
</dbReference>
<evidence type="ECO:0000256" key="4">
    <source>
        <dbReference type="ARBA" id="ARBA00022679"/>
    </source>
</evidence>
<evidence type="ECO:0000259" key="10">
    <source>
        <dbReference type="Pfam" id="PF07730"/>
    </source>
</evidence>
<dbReference type="Proteomes" id="UP000287547">
    <property type="component" value="Unassembled WGS sequence"/>
</dbReference>
<organism evidence="11 12">
    <name type="scientific">Kibdelosporangium aridum</name>
    <dbReference type="NCBI Taxonomy" id="2030"/>
    <lineage>
        <taxon>Bacteria</taxon>
        <taxon>Bacillati</taxon>
        <taxon>Actinomycetota</taxon>
        <taxon>Actinomycetes</taxon>
        <taxon>Pseudonocardiales</taxon>
        <taxon>Pseudonocardiaceae</taxon>
        <taxon>Kibdelosporangium</taxon>
    </lineage>
</organism>
<keyword evidence="8" id="KW-0902">Two-component regulatory system</keyword>
<evidence type="ECO:0000256" key="5">
    <source>
        <dbReference type="ARBA" id="ARBA00022741"/>
    </source>
</evidence>
<dbReference type="PANTHER" id="PTHR24421">
    <property type="entry name" value="NITRATE/NITRITE SENSOR PROTEIN NARX-RELATED"/>
    <property type="match status" value="1"/>
</dbReference>
<dbReference type="InterPro" id="IPR050482">
    <property type="entry name" value="Sensor_HK_TwoCompSys"/>
</dbReference>
<feature type="transmembrane region" description="Helical" evidence="9">
    <location>
        <begin position="70"/>
        <end position="89"/>
    </location>
</feature>
<keyword evidence="6 11" id="KW-0418">Kinase</keyword>
<feature type="domain" description="Signal transduction histidine kinase subgroup 3 dimerisation and phosphoacceptor" evidence="10">
    <location>
        <begin position="107"/>
        <end position="173"/>
    </location>
</feature>
<dbReference type="GO" id="GO:0005524">
    <property type="term" value="F:ATP binding"/>
    <property type="evidence" value="ECO:0007669"/>
    <property type="project" value="UniProtKB-KW"/>
</dbReference>
<keyword evidence="9" id="KW-1133">Transmembrane helix</keyword>
<protein>
    <recommendedName>
        <fullName evidence="2">histidine kinase</fullName>
        <ecNumber evidence="2">2.7.13.3</ecNumber>
    </recommendedName>
</protein>
<dbReference type="AlphaFoldDB" id="A0A428YJ50"/>
<evidence type="ECO:0000256" key="1">
    <source>
        <dbReference type="ARBA" id="ARBA00000085"/>
    </source>
</evidence>
<evidence type="ECO:0000256" key="7">
    <source>
        <dbReference type="ARBA" id="ARBA00022840"/>
    </source>
</evidence>
<evidence type="ECO:0000256" key="9">
    <source>
        <dbReference type="SAM" id="Phobius"/>
    </source>
</evidence>
<dbReference type="RefSeq" id="WP_051796661.1">
    <property type="nucleotide sequence ID" value="NZ_QHKI01000083.1"/>
</dbReference>
<evidence type="ECO:0000256" key="2">
    <source>
        <dbReference type="ARBA" id="ARBA00012438"/>
    </source>
</evidence>
<feature type="transmembrane region" description="Helical" evidence="9">
    <location>
        <begin position="45"/>
        <end position="64"/>
    </location>
</feature>
<evidence type="ECO:0000256" key="8">
    <source>
        <dbReference type="ARBA" id="ARBA00023012"/>
    </source>
</evidence>
<dbReference type="EC" id="2.7.13.3" evidence="2"/>
<comment type="catalytic activity">
    <reaction evidence="1">
        <text>ATP + protein L-histidine = ADP + protein N-phospho-L-histidine.</text>
        <dbReference type="EC" id="2.7.13.3"/>
    </reaction>
</comment>
<dbReference type="SUPFAM" id="SSF55874">
    <property type="entry name" value="ATPase domain of HSP90 chaperone/DNA topoisomerase II/histidine kinase"/>
    <property type="match status" value="1"/>
</dbReference>
<dbReference type="OrthoDB" id="227596at2"/>
<keyword evidence="4" id="KW-0808">Transferase</keyword>
<evidence type="ECO:0000313" key="12">
    <source>
        <dbReference type="Proteomes" id="UP000287547"/>
    </source>
</evidence>
<evidence type="ECO:0000256" key="3">
    <source>
        <dbReference type="ARBA" id="ARBA00022553"/>
    </source>
</evidence>
<dbReference type="EMBL" id="QHKI01000083">
    <property type="protein sequence ID" value="RSM67501.1"/>
    <property type="molecule type" value="Genomic_DNA"/>
</dbReference>
<proteinExistence type="predicted"/>
<comment type="caution">
    <text evidence="11">The sequence shown here is derived from an EMBL/GenBank/DDBJ whole genome shotgun (WGS) entry which is preliminary data.</text>
</comment>
<dbReference type="Pfam" id="PF07730">
    <property type="entry name" value="HisKA_3"/>
    <property type="match status" value="1"/>
</dbReference>
<keyword evidence="9" id="KW-0472">Membrane</keyword>
<dbReference type="InterPro" id="IPR011712">
    <property type="entry name" value="Sig_transdc_His_kin_sub3_dim/P"/>
</dbReference>
<reference evidence="11 12" key="1">
    <citation type="submission" date="2018-05" db="EMBL/GenBank/DDBJ databases">
        <title>Evolution of GPA BGCs.</title>
        <authorList>
            <person name="Waglechner N."/>
            <person name="Wright G.D."/>
        </authorList>
    </citation>
    <scope>NUCLEOTIDE SEQUENCE [LARGE SCALE GENOMIC DNA]</scope>
    <source>
        <strain evidence="11 12">A82846</strain>
    </source>
</reference>
<sequence length="282" mass="29897">MSVAVLLAVTAGAVVALKFGLTAWASVVVLLVAVFLGISVGRRTVVVTVVVALAGFAIAAGFVVDSWWAGIGPMIPAALVTGAAVGDAIRSRRELASARAERIRRDERLRIAQDVHDMVAQHVAVVNVQAGAASHLLKSNPDKAAEALEHVTTTSAKVLDELGSLLGVLRDPVLDLDSLLDDRVEVTVIGERRPLPATVDVTVYRVVQESLANARKYGTGWVQLSMEYQPDQLVIEVRNERSGTNARGTGHGLIGMRERVALVDGKLSAGPEGKHFVVRAVL</sequence>
<dbReference type="Gene3D" id="1.20.5.1930">
    <property type="match status" value="1"/>
</dbReference>
<keyword evidence="3" id="KW-0597">Phosphoprotein</keyword>
<dbReference type="GO" id="GO:0016020">
    <property type="term" value="C:membrane"/>
    <property type="evidence" value="ECO:0007669"/>
    <property type="project" value="InterPro"/>
</dbReference>
<dbReference type="Gene3D" id="3.30.565.10">
    <property type="entry name" value="Histidine kinase-like ATPase, C-terminal domain"/>
    <property type="match status" value="1"/>
</dbReference>
<name>A0A428YJ50_KIBAR</name>
<dbReference type="GO" id="GO:0000155">
    <property type="term" value="F:phosphorelay sensor kinase activity"/>
    <property type="evidence" value="ECO:0007669"/>
    <property type="project" value="InterPro"/>
</dbReference>
<keyword evidence="9" id="KW-0812">Transmembrane</keyword>
<gene>
    <name evidence="11" type="ORF">DMH04_48820</name>
</gene>
<feature type="transmembrane region" description="Helical" evidence="9">
    <location>
        <begin position="23"/>
        <end position="40"/>
    </location>
</feature>
<evidence type="ECO:0000256" key="6">
    <source>
        <dbReference type="ARBA" id="ARBA00022777"/>
    </source>
</evidence>
<evidence type="ECO:0000313" key="11">
    <source>
        <dbReference type="EMBL" id="RSM67501.1"/>
    </source>
</evidence>